<feature type="domain" description="Amidase" evidence="1">
    <location>
        <begin position="26"/>
        <end position="436"/>
    </location>
</feature>
<reference evidence="3 4" key="1">
    <citation type="submission" date="2024-06" db="EMBL/GenBank/DDBJ databases">
        <title>Genomic Encyclopedia of Type Strains, Phase IV (KMG-IV): sequencing the most valuable type-strain genomes for metagenomic binning, comparative biology and taxonomic classification.</title>
        <authorList>
            <person name="Goeker M."/>
        </authorList>
    </citation>
    <scope>NUCLEOTIDE SEQUENCE [LARGE SCALE GENOMIC DNA]</scope>
    <source>
        <strain evidence="3 4">DSM 29780</strain>
    </source>
</reference>
<gene>
    <name evidence="3" type="ORF">ABID16_000146</name>
</gene>
<name>A0ABV2ITM6_9HYPH</name>
<protein>
    <submittedName>
        <fullName evidence="3">Allophanate hydrolase</fullName>
        <ecNumber evidence="3">3.5.1.54</ecNumber>
    </submittedName>
</protein>
<dbReference type="EC" id="3.5.1.54" evidence="3"/>
<dbReference type="PANTHER" id="PTHR11895:SF169">
    <property type="entry name" value="GLUTAMYL-TRNA(GLN) AMIDOTRANSFERASE"/>
    <property type="match status" value="1"/>
</dbReference>
<dbReference type="Pfam" id="PF21986">
    <property type="entry name" value="AH_C"/>
    <property type="match status" value="1"/>
</dbReference>
<dbReference type="InterPro" id="IPR000120">
    <property type="entry name" value="Amidase"/>
</dbReference>
<organism evidence="3 4">
    <name type="scientific">Rhizobium aquaticum</name>
    <dbReference type="NCBI Taxonomy" id="1549636"/>
    <lineage>
        <taxon>Bacteria</taxon>
        <taxon>Pseudomonadati</taxon>
        <taxon>Pseudomonadota</taxon>
        <taxon>Alphaproteobacteria</taxon>
        <taxon>Hyphomicrobiales</taxon>
        <taxon>Rhizobiaceae</taxon>
        <taxon>Rhizobium/Agrobacterium group</taxon>
        <taxon>Rhizobium</taxon>
    </lineage>
</organism>
<dbReference type="InterPro" id="IPR023631">
    <property type="entry name" value="Amidase_dom"/>
</dbReference>
<dbReference type="InterPro" id="IPR014085">
    <property type="entry name" value="Allophanate_hydrolase"/>
</dbReference>
<feature type="domain" description="Allophanate hydrolase C-terminal" evidence="2">
    <location>
        <begin position="476"/>
        <end position="596"/>
    </location>
</feature>
<evidence type="ECO:0000313" key="3">
    <source>
        <dbReference type="EMBL" id="MET3611841.1"/>
    </source>
</evidence>
<dbReference type="SUPFAM" id="SSF75304">
    <property type="entry name" value="Amidase signature (AS) enzymes"/>
    <property type="match status" value="1"/>
</dbReference>
<proteinExistence type="predicted"/>
<dbReference type="Pfam" id="PF01425">
    <property type="entry name" value="Amidase"/>
    <property type="match status" value="1"/>
</dbReference>
<dbReference type="Gene3D" id="3.10.490.10">
    <property type="entry name" value="Gamma-glutamyl cyclotransferase-like"/>
    <property type="match status" value="1"/>
</dbReference>
<evidence type="ECO:0000259" key="1">
    <source>
        <dbReference type="Pfam" id="PF01425"/>
    </source>
</evidence>
<dbReference type="RefSeq" id="WP_354554188.1">
    <property type="nucleotide sequence ID" value="NZ_JBEPMB010000001.1"/>
</dbReference>
<comment type="caution">
    <text evidence="3">The sequence shown here is derived from an EMBL/GenBank/DDBJ whole genome shotgun (WGS) entry which is preliminary data.</text>
</comment>
<keyword evidence="3" id="KW-0378">Hydrolase</keyword>
<dbReference type="InterPro" id="IPR036928">
    <property type="entry name" value="AS_sf"/>
</dbReference>
<dbReference type="GO" id="GO:0004039">
    <property type="term" value="F:allophanate hydrolase activity"/>
    <property type="evidence" value="ECO:0007669"/>
    <property type="project" value="UniProtKB-EC"/>
</dbReference>
<keyword evidence="4" id="KW-1185">Reference proteome</keyword>
<dbReference type="PANTHER" id="PTHR11895">
    <property type="entry name" value="TRANSAMIDASE"/>
    <property type="match status" value="1"/>
</dbReference>
<dbReference type="Gene3D" id="3.90.1300.10">
    <property type="entry name" value="Amidase signature (AS) domain"/>
    <property type="match status" value="1"/>
</dbReference>
<dbReference type="Proteomes" id="UP001549047">
    <property type="component" value="Unassembled WGS sequence"/>
</dbReference>
<dbReference type="Gene3D" id="1.20.58.1700">
    <property type="match status" value="1"/>
</dbReference>
<accession>A0ABV2ITM6</accession>
<dbReference type="EMBL" id="JBEPMB010000001">
    <property type="protein sequence ID" value="MET3611841.1"/>
    <property type="molecule type" value="Genomic_DNA"/>
</dbReference>
<dbReference type="InterPro" id="IPR053844">
    <property type="entry name" value="AH_C"/>
</dbReference>
<sequence>MNIESLPFTLSSLRSAYAAGLKPETVIAEVYRRIRLADDPGIFIHLPEEAETVAAAAALGPHDPAKPLWGVPFAVKDNIDVAGMPTTCACPDFAYDAKTDAFVVARLREAGAIVIGKTNLDQFATGLVGVRTPYPVPKNSLDPEIVPGGSSGGSGVVVARGIVTFSLGTDTAGSGRVPAALNNIVGLKPSLGSLSATGMVPACRTLDTISVFALTVDDAFAAYAAASVYDQADAYSKRFAPMKLATPAKGLKIGVPDEKTRLFFGDEVQATSFAAACETLKTLGHEIVELDFTPLYQVAAMLYEGAWVAERYAATENIMKERPEIMHPVTRQIISGAEKLSAADAFKGIYRLADLKRKAEPMLESVDCLCVPTIPCFFTVKDLEADPIGPNSKFGTYTNFVNLLDMSGIAVPVAARKDGRPGSVTLLGKSGADGTLAGIARMLHEGAGVTLGATGWALPTDGAAISAPAPGADEMAIALVGAHMSGLPLNHEIAGRGGRFLFAGRTAPQYRLYALAGGPPKRPGLVRSENGASIALEVWSVPLSRFGEFMQGIPSPLGIGTIRLEDGTSVKGFLCETAGTDGAEDITHLGGWRAYLDRH</sequence>
<evidence type="ECO:0000313" key="4">
    <source>
        <dbReference type="Proteomes" id="UP001549047"/>
    </source>
</evidence>
<dbReference type="NCBIfam" id="NF006043">
    <property type="entry name" value="PRK08186.1"/>
    <property type="match status" value="1"/>
</dbReference>
<dbReference type="NCBIfam" id="TIGR02713">
    <property type="entry name" value="allophanate_hyd"/>
    <property type="match status" value="1"/>
</dbReference>
<evidence type="ECO:0000259" key="2">
    <source>
        <dbReference type="Pfam" id="PF21986"/>
    </source>
</evidence>